<comment type="caution">
    <text evidence="1">The sequence shown here is derived from an EMBL/GenBank/DDBJ whole genome shotgun (WGS) entry which is preliminary data.</text>
</comment>
<dbReference type="AlphaFoldDB" id="A0A699JZ85"/>
<feature type="non-terminal residue" evidence="1">
    <location>
        <position position="1"/>
    </location>
</feature>
<evidence type="ECO:0000313" key="1">
    <source>
        <dbReference type="EMBL" id="GFA67471.1"/>
    </source>
</evidence>
<sequence>GIKAVPISRRNSLSTIRMKMSNTISKNLLARCLKVNEIIDASIARIDSIRNDKAEEEISAKEAKDLVCVVCLLVHDLIMIHGFLDASGRNNNHKKKKTTDTGTCSSSGSDGILNDATYCVDAAMKVVSLVNTNNI</sequence>
<protein>
    <submittedName>
        <fullName evidence="1">Uncharacterized protein</fullName>
    </submittedName>
</protein>
<reference evidence="1" key="1">
    <citation type="journal article" date="2019" name="Sci. Rep.">
        <title>Draft genome of Tanacetum cinerariifolium, the natural source of mosquito coil.</title>
        <authorList>
            <person name="Yamashiro T."/>
            <person name="Shiraishi A."/>
            <person name="Satake H."/>
            <person name="Nakayama K."/>
        </authorList>
    </citation>
    <scope>NUCLEOTIDE SEQUENCE</scope>
</reference>
<proteinExistence type="predicted"/>
<gene>
    <name evidence="1" type="ORF">Tci_639443</name>
</gene>
<name>A0A699JZ85_TANCI</name>
<accession>A0A699JZ85</accession>
<dbReference type="EMBL" id="BKCJ010466665">
    <property type="protein sequence ID" value="GFA67471.1"/>
    <property type="molecule type" value="Genomic_DNA"/>
</dbReference>
<organism evidence="1">
    <name type="scientific">Tanacetum cinerariifolium</name>
    <name type="common">Dalmatian daisy</name>
    <name type="synonym">Chrysanthemum cinerariifolium</name>
    <dbReference type="NCBI Taxonomy" id="118510"/>
    <lineage>
        <taxon>Eukaryota</taxon>
        <taxon>Viridiplantae</taxon>
        <taxon>Streptophyta</taxon>
        <taxon>Embryophyta</taxon>
        <taxon>Tracheophyta</taxon>
        <taxon>Spermatophyta</taxon>
        <taxon>Magnoliopsida</taxon>
        <taxon>eudicotyledons</taxon>
        <taxon>Gunneridae</taxon>
        <taxon>Pentapetalae</taxon>
        <taxon>asterids</taxon>
        <taxon>campanulids</taxon>
        <taxon>Asterales</taxon>
        <taxon>Asteraceae</taxon>
        <taxon>Asteroideae</taxon>
        <taxon>Anthemideae</taxon>
        <taxon>Anthemidinae</taxon>
        <taxon>Tanacetum</taxon>
    </lineage>
</organism>